<organism evidence="3 4">
    <name type="scientific">Paenimyroides aestuarii</name>
    <dbReference type="NCBI Taxonomy" id="2968490"/>
    <lineage>
        <taxon>Bacteria</taxon>
        <taxon>Pseudomonadati</taxon>
        <taxon>Bacteroidota</taxon>
        <taxon>Flavobacteriia</taxon>
        <taxon>Flavobacteriales</taxon>
        <taxon>Flavobacteriaceae</taxon>
        <taxon>Paenimyroides</taxon>
    </lineage>
</organism>
<dbReference type="Gene3D" id="3.10.450.50">
    <property type="match status" value="1"/>
</dbReference>
<dbReference type="EMBL" id="CP102382">
    <property type="protein sequence ID" value="UUV22383.1"/>
    <property type="molecule type" value="Genomic_DNA"/>
</dbReference>
<sequence length="191" mass="21472">MNVKLGLAAIVFTSAVTLFTSCSNNASELQTKIEALETELQAYKDAEAITQKRLVAFDTLDFNYYTNQDWENFSHSHKDDIVVYNADGSISEGLFPNHINDLKPMFVFAPDTRIEKHPVKFGTGDWTAVIGELEGTFTEPMPIGDGKTIPPTGKKFKLRMATIAHWDGSKMTEEYLFYDNQSFMKQIGLAQ</sequence>
<reference evidence="3 4" key="1">
    <citation type="submission" date="2022-08" db="EMBL/GenBank/DDBJ databases">
        <title>Myroides zhujiangensis sp. nov., a novel bacterium isolated from sediment in the Pearl River Estuary.</title>
        <authorList>
            <person name="Cui L."/>
        </authorList>
    </citation>
    <scope>NUCLEOTIDE SEQUENCE [LARGE SCALE GENOMIC DNA]</scope>
    <source>
        <strain evidence="3 4">SCSIO 72103</strain>
    </source>
</reference>
<keyword evidence="4" id="KW-1185">Reference proteome</keyword>
<dbReference type="SUPFAM" id="SSF54427">
    <property type="entry name" value="NTF2-like"/>
    <property type="match status" value="1"/>
</dbReference>
<feature type="signal peptide" evidence="2">
    <location>
        <begin position="1"/>
        <end position="26"/>
    </location>
</feature>
<evidence type="ECO:0000256" key="1">
    <source>
        <dbReference type="SAM" id="Coils"/>
    </source>
</evidence>
<dbReference type="InterPro" id="IPR009959">
    <property type="entry name" value="Cyclase_SnoaL-like"/>
</dbReference>
<feature type="coiled-coil region" evidence="1">
    <location>
        <begin position="19"/>
        <end position="53"/>
    </location>
</feature>
<name>A0ABY5NV63_9FLAO</name>
<gene>
    <name evidence="3" type="ORF">NPX36_04910</name>
</gene>
<evidence type="ECO:0000256" key="2">
    <source>
        <dbReference type="SAM" id="SignalP"/>
    </source>
</evidence>
<proteinExistence type="predicted"/>
<dbReference type="Proteomes" id="UP001317001">
    <property type="component" value="Chromosome"/>
</dbReference>
<keyword evidence="1" id="KW-0175">Coiled coil</keyword>
<dbReference type="InterPro" id="IPR032710">
    <property type="entry name" value="NTF2-like_dom_sf"/>
</dbReference>
<dbReference type="PROSITE" id="PS51257">
    <property type="entry name" value="PROKAR_LIPOPROTEIN"/>
    <property type="match status" value="1"/>
</dbReference>
<keyword evidence="2" id="KW-0732">Signal</keyword>
<dbReference type="Pfam" id="PF07366">
    <property type="entry name" value="SnoaL"/>
    <property type="match status" value="1"/>
</dbReference>
<evidence type="ECO:0000313" key="4">
    <source>
        <dbReference type="Proteomes" id="UP001317001"/>
    </source>
</evidence>
<protein>
    <submittedName>
        <fullName evidence="3">Ester cyclase</fullName>
    </submittedName>
</protein>
<evidence type="ECO:0000313" key="3">
    <source>
        <dbReference type="EMBL" id="UUV22383.1"/>
    </source>
</evidence>
<accession>A0ABY5NV63</accession>
<feature type="chain" id="PRO_5045386218" evidence="2">
    <location>
        <begin position="27"/>
        <end position="191"/>
    </location>
</feature>
<dbReference type="RefSeq" id="WP_257500300.1">
    <property type="nucleotide sequence ID" value="NZ_CP102382.1"/>
</dbReference>